<gene>
    <name evidence="12" type="primary">LOC115757445</name>
</gene>
<protein>
    <submittedName>
        <fullName evidence="12">Exopolygalacturonase-like</fullName>
    </submittedName>
</protein>
<evidence type="ECO:0000256" key="2">
    <source>
        <dbReference type="ARBA" id="ARBA00008834"/>
    </source>
</evidence>
<evidence type="ECO:0000313" key="12">
    <source>
        <dbReference type="RefSeq" id="XP_030553516.2"/>
    </source>
</evidence>
<organism evidence="11 12">
    <name type="scientific">Rhodamnia argentea</name>
    <dbReference type="NCBI Taxonomy" id="178133"/>
    <lineage>
        <taxon>Eukaryota</taxon>
        <taxon>Viridiplantae</taxon>
        <taxon>Streptophyta</taxon>
        <taxon>Embryophyta</taxon>
        <taxon>Tracheophyta</taxon>
        <taxon>Spermatophyta</taxon>
        <taxon>Magnoliopsida</taxon>
        <taxon>eudicotyledons</taxon>
        <taxon>Gunneridae</taxon>
        <taxon>Pentapetalae</taxon>
        <taxon>rosids</taxon>
        <taxon>malvids</taxon>
        <taxon>Myrtales</taxon>
        <taxon>Myrtaceae</taxon>
        <taxon>Myrtoideae</taxon>
        <taxon>Myrteae</taxon>
        <taxon>Australasian group</taxon>
        <taxon>Rhodamnia</taxon>
    </lineage>
</organism>
<evidence type="ECO:0000313" key="11">
    <source>
        <dbReference type="Proteomes" id="UP000827889"/>
    </source>
</evidence>
<dbReference type="RefSeq" id="XP_030553516.2">
    <property type="nucleotide sequence ID" value="XM_030697656.2"/>
</dbReference>
<feature type="chain" id="PRO_5046023126" evidence="10">
    <location>
        <begin position="23"/>
        <end position="426"/>
    </location>
</feature>
<keyword evidence="10" id="KW-0732">Signal</keyword>
<name>A0A8B8R230_9MYRT</name>
<evidence type="ECO:0000256" key="1">
    <source>
        <dbReference type="ARBA" id="ARBA00004191"/>
    </source>
</evidence>
<dbReference type="GO" id="GO:0005975">
    <property type="term" value="P:carbohydrate metabolic process"/>
    <property type="evidence" value="ECO:0007669"/>
    <property type="project" value="InterPro"/>
</dbReference>
<feature type="signal peptide" evidence="10">
    <location>
        <begin position="1"/>
        <end position="22"/>
    </location>
</feature>
<dbReference type="GO" id="GO:0071555">
    <property type="term" value="P:cell wall organization"/>
    <property type="evidence" value="ECO:0007669"/>
    <property type="project" value="UniProtKB-KW"/>
</dbReference>
<dbReference type="Gene3D" id="2.160.20.10">
    <property type="entry name" value="Single-stranded right-handed beta-helix, Pectin lyase-like"/>
    <property type="match status" value="1"/>
</dbReference>
<dbReference type="KEGG" id="rarg:115757445"/>
<dbReference type="GeneID" id="115757445"/>
<dbReference type="SUPFAM" id="SSF51126">
    <property type="entry name" value="Pectin lyase-like"/>
    <property type="match status" value="1"/>
</dbReference>
<dbReference type="AlphaFoldDB" id="A0A8B8R230"/>
<keyword evidence="7" id="KW-0961">Cell wall biogenesis/degradation</keyword>
<evidence type="ECO:0000256" key="9">
    <source>
        <dbReference type="RuleBase" id="RU361169"/>
    </source>
</evidence>
<keyword evidence="5 9" id="KW-0378">Hydrolase</keyword>
<keyword evidence="6 9" id="KW-0326">Glycosidase</keyword>
<keyword evidence="3" id="KW-0134">Cell wall</keyword>
<dbReference type="Pfam" id="PF00295">
    <property type="entry name" value="Glyco_hydro_28"/>
    <property type="match status" value="1"/>
</dbReference>
<dbReference type="PROSITE" id="PS51257">
    <property type="entry name" value="PROKAR_LIPOPROTEIN"/>
    <property type="match status" value="1"/>
</dbReference>
<dbReference type="GO" id="GO:0004650">
    <property type="term" value="F:polygalacturonase activity"/>
    <property type="evidence" value="ECO:0007669"/>
    <property type="project" value="InterPro"/>
</dbReference>
<dbReference type="Proteomes" id="UP000827889">
    <property type="component" value="Chromosome 6"/>
</dbReference>
<accession>A0A8B8R230</accession>
<dbReference type="InterPro" id="IPR006626">
    <property type="entry name" value="PbH1"/>
</dbReference>
<evidence type="ECO:0000256" key="8">
    <source>
        <dbReference type="PROSITE-ProRule" id="PRU10052"/>
    </source>
</evidence>
<evidence type="ECO:0000256" key="6">
    <source>
        <dbReference type="ARBA" id="ARBA00023295"/>
    </source>
</evidence>
<feature type="active site" evidence="8">
    <location>
        <position position="266"/>
    </location>
</feature>
<keyword evidence="4" id="KW-0964">Secreted</keyword>
<dbReference type="InterPro" id="IPR000743">
    <property type="entry name" value="Glyco_hydro_28"/>
</dbReference>
<reference evidence="12" key="1">
    <citation type="submission" date="2025-08" db="UniProtKB">
        <authorList>
            <consortium name="RefSeq"/>
        </authorList>
    </citation>
    <scope>IDENTIFICATION</scope>
    <source>
        <tissue evidence="12">Leaf</tissue>
    </source>
</reference>
<dbReference type="PANTHER" id="PTHR31375">
    <property type="match status" value="1"/>
</dbReference>
<dbReference type="InterPro" id="IPR012334">
    <property type="entry name" value="Pectin_lyas_fold"/>
</dbReference>
<dbReference type="InterPro" id="IPR011050">
    <property type="entry name" value="Pectin_lyase_fold/virulence"/>
</dbReference>
<evidence type="ECO:0000256" key="7">
    <source>
        <dbReference type="ARBA" id="ARBA00023316"/>
    </source>
</evidence>
<dbReference type="PROSITE" id="PS00502">
    <property type="entry name" value="POLYGALACTURONASE"/>
    <property type="match status" value="1"/>
</dbReference>
<comment type="subcellular location">
    <subcellularLocation>
        <location evidence="1">Secreted</location>
        <location evidence="1">Cell wall</location>
    </subcellularLocation>
</comment>
<keyword evidence="11" id="KW-1185">Reference proteome</keyword>
<sequence>MAIPGRAALIICLAVVISSCEARGAIDPLVRRAHGAMNGIADPREKIFNVLTFGAKPDGRHENSMQFQRTWKAVCEWPGKVKMVIPAGRFLVGPLVFTGPCKNREPIVVQIRGTLLSASPDQLDDFPMDVDNWIQFYDIHGLIVIGGGTLDGQGASVWPHSLDSNQGPGLPVNLMFQKVSNAIVRKLSSVNPKGFHIGVVQCNNIRLYNLRIIAPEDSPNTDGIHISRSNLVKIARTQISTGDDCIGMIQGSTNISVKKVTCGPGHGISIGSLGKYENEADVRGVIVTNCTLSNTDNGVRIKTMRGPKAIASQASSLIFQDIVMNNVKNPIIIDQEYNAHGKNQVNPSLVKISDVHFNNIRGTSTSPVSVQVVCSKKVPCQNIHFYNINLDYVGRPVTALPPGGTSACSYAQGLFYGGIQKPPACH</sequence>
<evidence type="ECO:0000256" key="3">
    <source>
        <dbReference type="ARBA" id="ARBA00022512"/>
    </source>
</evidence>
<evidence type="ECO:0000256" key="5">
    <source>
        <dbReference type="ARBA" id="ARBA00022801"/>
    </source>
</evidence>
<evidence type="ECO:0000256" key="4">
    <source>
        <dbReference type="ARBA" id="ARBA00022525"/>
    </source>
</evidence>
<evidence type="ECO:0000256" key="10">
    <source>
        <dbReference type="SAM" id="SignalP"/>
    </source>
</evidence>
<dbReference type="SMART" id="SM00710">
    <property type="entry name" value="PbH1"/>
    <property type="match status" value="4"/>
</dbReference>
<proteinExistence type="inferred from homology"/>
<comment type="similarity">
    <text evidence="2 9">Belongs to the glycosyl hydrolase 28 family.</text>
</comment>